<evidence type="ECO:0000256" key="8">
    <source>
        <dbReference type="ARBA" id="ARBA00023274"/>
    </source>
</evidence>
<dbReference type="EMBL" id="OQ236153">
    <property type="protein sequence ID" value="WEU70876.1"/>
    <property type="molecule type" value="Viral_cRNA"/>
</dbReference>
<dbReference type="GO" id="GO:1990904">
    <property type="term" value="C:ribonucleoprotein complex"/>
    <property type="evidence" value="ECO:0007669"/>
    <property type="project" value="UniProtKB-KW"/>
</dbReference>
<comment type="function">
    <text evidence="9">Forms the helical nucleocapsid (NC), protecting the genome from nucleases.</text>
</comment>
<dbReference type="InterPro" id="IPR002021">
    <property type="entry name" value="Paramyx_ncap"/>
</dbReference>
<evidence type="ECO:0000256" key="3">
    <source>
        <dbReference type="ARBA" id="ARBA00022561"/>
    </source>
</evidence>
<name>A0AAT9TT45_9MONO</name>
<reference evidence="12" key="1">
    <citation type="journal article" date="2023" name="Nat. Commun.">
        <title>Virus diversity, wildlife-domestic animal circulation and potential zoonotic viruses of small mammals, pangolins and zoo animals.</title>
        <authorList>
            <person name="Cui X."/>
            <person name="Fan K."/>
            <person name="Liang X."/>
            <person name="Gong W."/>
            <person name="Chen W."/>
            <person name="He B."/>
            <person name="Chen X."/>
            <person name="Wang H."/>
            <person name="Wang X."/>
            <person name="Zhang P."/>
            <person name="Lu X."/>
            <person name="Chen R."/>
            <person name="Lin K."/>
            <person name="Liu J."/>
            <person name="Zhai J."/>
            <person name="Liu D.X."/>
            <person name="Shan F."/>
            <person name="Li Y."/>
            <person name="Chen R.A."/>
            <person name="Meng H."/>
            <person name="Li X."/>
            <person name="Mi S."/>
            <person name="Jiang J."/>
            <person name="Zhou N."/>
            <person name="Chen Z."/>
            <person name="Zou J.-J."/>
            <person name="Ge D."/>
            <person name="Yang Q."/>
            <person name="He K."/>
            <person name="Chen T."/>
            <person name="Wu Y.-J."/>
            <person name="Lu H."/>
            <person name="Irwin D.M."/>
            <person name="Shen X."/>
            <person name="Hu Y."/>
            <person name="Lu X."/>
            <person name="Ding C."/>
            <person name="Guan Y."/>
            <person name="Tu C."/>
            <person name="Shen Y."/>
        </authorList>
    </citation>
    <scope>NUCLEOTIDE SEQUENCE</scope>
    <source>
        <strain evidence="12">PMV/SC/C3-28.4/2021</strain>
    </source>
</reference>
<keyword evidence="8 9" id="KW-0687">Ribonucleoprotein</keyword>
<evidence type="ECO:0000256" key="10">
    <source>
        <dbReference type="SAM" id="MobiDB-lite"/>
    </source>
</evidence>
<keyword evidence="11" id="KW-1133">Transmembrane helix</keyword>
<evidence type="ECO:0000256" key="6">
    <source>
        <dbReference type="ARBA" id="ARBA00023086"/>
    </source>
</evidence>
<sequence>MNYKYLGARFLSFRAGVGVSSMANLTEVLAEFRTFKNNPPKRGTLSAGIQGLKRAVLVPVPMMKDPKGRFTFMTLCLQLAWSGSASPAIMTGAFISLLSIFADNPAAMIRSLFNDPDVEIQFAEVSEADEDGIKLATRGRNMDAYEKEIGKMAMTNPASGVNVYPFMVKDYKRITPKSSEELQVAIQTVTAQIWILLTKAVTASATAADSENRRWQKYEQQRRADADYRLSEAWRTYAREKIAADLSIRRYMVEILIDANKAAPPKARILELISDIGNYISEAGMAGFFLTIKYGIETKYPALALNELQADLATVLGLMKSYTTLGERAPFMVILENSEQTKFSPGSYPLLWSYAMGVGANLDRAINNLNYTKGFLEQSFYDLGAHMVAKMEGSVNRNMAAELGLSEDQIAQVKSLVHQEGSQTQQMSHNMTMKKYSGTPFNPELVETVIEEDDEEDEVEPFILPTSYKGTGYNTQNANFDREKMNSLQTQAVIENLNPQRKAQNLSKMKADISNILKLKSKPQGLPLPDSVSDDLKVSPDRKGQSDMDALNS</sequence>
<feature type="compositionally biased region" description="Basic and acidic residues" evidence="10">
    <location>
        <begin position="534"/>
        <end position="546"/>
    </location>
</feature>
<keyword evidence="11" id="KW-0812">Transmembrane</keyword>
<keyword evidence="6 9" id="KW-0543">Viral nucleoprotein</keyword>
<evidence type="ECO:0000256" key="1">
    <source>
        <dbReference type="ARBA" id="ARBA00007642"/>
    </source>
</evidence>
<protein>
    <recommendedName>
        <fullName evidence="9">Nucleocapsid</fullName>
    </recommendedName>
    <alternativeName>
        <fullName evidence="9">Nucleocapsid protein</fullName>
    </alternativeName>
</protein>
<feature type="transmembrane region" description="Helical" evidence="11">
    <location>
        <begin position="72"/>
        <end position="102"/>
    </location>
</feature>
<comment type="similarity">
    <text evidence="1 9">Belongs to the paramyxoviruses nucleocapsid family.</text>
</comment>
<dbReference type="GO" id="GO:0030430">
    <property type="term" value="C:host cell cytoplasm"/>
    <property type="evidence" value="ECO:0007669"/>
    <property type="project" value="UniProtKB-SubCell"/>
</dbReference>
<evidence type="ECO:0000256" key="5">
    <source>
        <dbReference type="ARBA" id="ARBA00022884"/>
    </source>
</evidence>
<dbReference type="Pfam" id="PF00973">
    <property type="entry name" value="Paramyxo_ncap"/>
    <property type="match status" value="1"/>
</dbReference>
<dbReference type="GO" id="GO:0019029">
    <property type="term" value="C:helical viral capsid"/>
    <property type="evidence" value="ECO:0007669"/>
    <property type="project" value="UniProtKB-KW"/>
</dbReference>
<keyword evidence="7 9" id="KW-1035">Host cytoplasm</keyword>
<keyword evidence="3 9" id="KW-0167">Capsid protein</keyword>
<keyword evidence="4 9" id="KW-0946">Virion</keyword>
<dbReference type="GO" id="GO:0003723">
    <property type="term" value="F:RNA binding"/>
    <property type="evidence" value="ECO:0007669"/>
    <property type="project" value="UniProtKB-KW"/>
</dbReference>
<dbReference type="GO" id="GO:0019013">
    <property type="term" value="C:viral nucleocapsid"/>
    <property type="evidence" value="ECO:0007669"/>
    <property type="project" value="UniProtKB-KW"/>
</dbReference>
<dbReference type="GO" id="GO:0005198">
    <property type="term" value="F:structural molecule activity"/>
    <property type="evidence" value="ECO:0007669"/>
    <property type="project" value="InterPro"/>
</dbReference>
<comment type="subunit">
    <text evidence="9">Homomultimer; forms the nucleocapsid. Binds to the viral genomic RNA. N0 interacts with the phosphoprotein (via N-terminus); this interaction allows P to chaperon N0 to avoid N polymerization before encapsidation. Interacts as N-RNA template with the phosphoprotein (via C-terminus); this interaction positions the polymerase on the template.</text>
</comment>
<keyword evidence="11" id="KW-0472">Membrane</keyword>
<evidence type="ECO:0000256" key="7">
    <source>
        <dbReference type="ARBA" id="ARBA00023200"/>
    </source>
</evidence>
<evidence type="ECO:0000256" key="4">
    <source>
        <dbReference type="ARBA" id="ARBA00022844"/>
    </source>
</evidence>
<feature type="region of interest" description="Disordered" evidence="10">
    <location>
        <begin position="521"/>
        <end position="553"/>
    </location>
</feature>
<organism evidence="12">
    <name type="scientific">Eothenomys eva jeilongvirus</name>
    <dbReference type="NCBI Taxonomy" id="3028505"/>
    <lineage>
        <taxon>Viruses</taxon>
        <taxon>Riboviria</taxon>
        <taxon>Orthornavirae</taxon>
        <taxon>Negarnaviricota</taxon>
        <taxon>Haploviricotina</taxon>
        <taxon>Monjiviricetes</taxon>
        <taxon>Mononegavirales</taxon>
        <taxon>Paramyxoviridae</taxon>
        <taxon>Orthoparamyxovirinae</taxon>
        <taxon>Jeilongvirus</taxon>
        <taxon>Jeilongvirus sichuanense</taxon>
    </lineage>
</organism>
<comment type="subcellular location">
    <subcellularLocation>
        <location evidence="9">Virion</location>
    </subcellularLocation>
    <subcellularLocation>
        <location evidence="9">Host cytoplasm</location>
    </subcellularLocation>
</comment>
<evidence type="ECO:0000256" key="2">
    <source>
        <dbReference type="ARBA" id="ARBA00022497"/>
    </source>
</evidence>
<accession>A0AAT9TT45</accession>
<keyword evidence="5 9" id="KW-0694">RNA-binding</keyword>
<evidence type="ECO:0000256" key="9">
    <source>
        <dbReference type="RuleBase" id="RU361245"/>
    </source>
</evidence>
<evidence type="ECO:0000256" key="11">
    <source>
        <dbReference type="SAM" id="Phobius"/>
    </source>
</evidence>
<keyword evidence="2 9" id="KW-1139">Helical capsid protein</keyword>
<proteinExistence type="inferred from homology"/>
<evidence type="ECO:0000313" key="12">
    <source>
        <dbReference type="EMBL" id="WEU70876.1"/>
    </source>
</evidence>